<dbReference type="GO" id="GO:0045740">
    <property type="term" value="P:positive regulation of DNA replication"/>
    <property type="evidence" value="ECO:0007669"/>
    <property type="project" value="TreeGrafter"/>
</dbReference>
<comment type="subcellular location">
    <subcellularLocation>
        <location evidence="2">Chromosome</location>
        <location evidence="2">Telomere</location>
    </subcellularLocation>
    <subcellularLocation>
        <location evidence="1">Nucleus</location>
    </subcellularLocation>
</comment>
<dbReference type="EMBL" id="QUSZ01009202">
    <property type="protein sequence ID" value="RHX99413.1"/>
    <property type="molecule type" value="Genomic_DNA"/>
</dbReference>
<dbReference type="GO" id="GO:0010833">
    <property type="term" value="P:telomere maintenance via telomere lengthening"/>
    <property type="evidence" value="ECO:0007669"/>
    <property type="project" value="TreeGrafter"/>
</dbReference>
<evidence type="ECO:0000256" key="4">
    <source>
        <dbReference type="ARBA" id="ARBA00016175"/>
    </source>
</evidence>
<keyword evidence="5" id="KW-0158">Chromosome</keyword>
<proteinExistence type="inferred from homology"/>
<feature type="compositionally biased region" description="Low complexity" evidence="9">
    <location>
        <begin position="1265"/>
        <end position="1274"/>
    </location>
</feature>
<evidence type="ECO:0000256" key="5">
    <source>
        <dbReference type="ARBA" id="ARBA00022454"/>
    </source>
</evidence>
<dbReference type="GO" id="GO:0003697">
    <property type="term" value="F:single-stranded DNA binding"/>
    <property type="evidence" value="ECO:0007669"/>
    <property type="project" value="TreeGrafter"/>
</dbReference>
<organism evidence="11 13">
    <name type="scientific">Aphanomyces astaci</name>
    <name type="common">Crayfish plague agent</name>
    <dbReference type="NCBI Taxonomy" id="112090"/>
    <lineage>
        <taxon>Eukaryota</taxon>
        <taxon>Sar</taxon>
        <taxon>Stramenopiles</taxon>
        <taxon>Oomycota</taxon>
        <taxon>Saprolegniomycetes</taxon>
        <taxon>Saprolegniales</taxon>
        <taxon>Verrucalvaceae</taxon>
        <taxon>Aphanomyces</taxon>
    </lineage>
</organism>
<comment type="similarity">
    <text evidence="3">Belongs to the CTC1 family.</text>
</comment>
<evidence type="ECO:0000313" key="10">
    <source>
        <dbReference type="EMBL" id="RHX99413.1"/>
    </source>
</evidence>
<accession>A0A397FVM0</accession>
<dbReference type="Proteomes" id="UP000265427">
    <property type="component" value="Unassembled WGS sequence"/>
</dbReference>
<evidence type="ECO:0000313" key="11">
    <source>
        <dbReference type="EMBL" id="RHZ41592.1"/>
    </source>
</evidence>
<name>A0A397FVM0_APHAT</name>
<feature type="region of interest" description="Disordered" evidence="9">
    <location>
        <begin position="1346"/>
        <end position="1383"/>
    </location>
</feature>
<evidence type="ECO:0000256" key="1">
    <source>
        <dbReference type="ARBA" id="ARBA00004123"/>
    </source>
</evidence>
<feature type="compositionally biased region" description="Low complexity" evidence="9">
    <location>
        <begin position="1242"/>
        <end position="1257"/>
    </location>
</feature>
<evidence type="ECO:0000256" key="8">
    <source>
        <dbReference type="ARBA" id="ARBA00023242"/>
    </source>
</evidence>
<dbReference type="VEuPathDB" id="FungiDB:H257_02633"/>
<dbReference type="PANTHER" id="PTHR14865:SF2">
    <property type="entry name" value="CST COMPLEX SUBUNIT CTC1"/>
    <property type="match status" value="1"/>
</dbReference>
<keyword evidence="7" id="KW-0238">DNA-binding</keyword>
<evidence type="ECO:0000256" key="6">
    <source>
        <dbReference type="ARBA" id="ARBA00022895"/>
    </source>
</evidence>
<reference evidence="12 13" key="1">
    <citation type="submission" date="2018-08" db="EMBL/GenBank/DDBJ databases">
        <title>Aphanomyces genome sequencing and annotation.</title>
        <authorList>
            <person name="Minardi D."/>
            <person name="Oidtmann B."/>
            <person name="Van Der Giezen M."/>
            <person name="Studholme D.J."/>
        </authorList>
    </citation>
    <scope>NUCLEOTIDE SEQUENCE [LARGE SCALE GENOMIC DNA]</scope>
    <source>
        <strain evidence="11 13">197901</strain>
        <strain evidence="10 12">Kv</strain>
    </source>
</reference>
<keyword evidence="6" id="KW-0779">Telomere</keyword>
<feature type="region of interest" description="Disordered" evidence="9">
    <location>
        <begin position="1227"/>
        <end position="1283"/>
    </location>
</feature>
<dbReference type="InterPro" id="IPR042617">
    <property type="entry name" value="CTC1-like"/>
</dbReference>
<feature type="region of interest" description="Disordered" evidence="9">
    <location>
        <begin position="1593"/>
        <end position="1613"/>
    </location>
</feature>
<evidence type="ECO:0000256" key="2">
    <source>
        <dbReference type="ARBA" id="ARBA00004574"/>
    </source>
</evidence>
<comment type="caution">
    <text evidence="11">The sequence shown here is derived from an EMBL/GenBank/DDBJ whole genome shotgun (WGS) entry which is preliminary data.</text>
</comment>
<evidence type="ECO:0000256" key="9">
    <source>
        <dbReference type="SAM" id="MobiDB-lite"/>
    </source>
</evidence>
<feature type="compositionally biased region" description="Low complexity" evidence="9">
    <location>
        <begin position="1807"/>
        <end position="1836"/>
    </location>
</feature>
<feature type="compositionally biased region" description="Low complexity" evidence="9">
    <location>
        <begin position="1773"/>
        <end position="1782"/>
    </location>
</feature>
<feature type="compositionally biased region" description="Polar residues" evidence="9">
    <location>
        <begin position="1542"/>
        <end position="1557"/>
    </location>
</feature>
<feature type="region of interest" description="Disordered" evidence="9">
    <location>
        <begin position="1687"/>
        <end position="1851"/>
    </location>
</feature>
<keyword evidence="8" id="KW-0539">Nucleus</keyword>
<feature type="compositionally biased region" description="Acidic residues" evidence="9">
    <location>
        <begin position="1796"/>
        <end position="1806"/>
    </location>
</feature>
<dbReference type="GO" id="GO:1990879">
    <property type="term" value="C:CST complex"/>
    <property type="evidence" value="ECO:0007669"/>
    <property type="project" value="TreeGrafter"/>
</dbReference>
<protein>
    <recommendedName>
        <fullName evidence="4">CST complex subunit CTC1</fullName>
    </recommendedName>
</protein>
<feature type="region of interest" description="Disordered" evidence="9">
    <location>
        <begin position="1522"/>
        <end position="1568"/>
    </location>
</feature>
<evidence type="ECO:0000313" key="12">
    <source>
        <dbReference type="Proteomes" id="UP000265427"/>
    </source>
</evidence>
<evidence type="ECO:0000256" key="3">
    <source>
        <dbReference type="ARBA" id="ARBA00006332"/>
    </source>
</evidence>
<evidence type="ECO:0000256" key="7">
    <source>
        <dbReference type="ARBA" id="ARBA00023125"/>
    </source>
</evidence>
<dbReference type="PANTHER" id="PTHR14865">
    <property type="entry name" value="CST COMPLEX SUBUNIT CTC1"/>
    <property type="match status" value="1"/>
</dbReference>
<dbReference type="EMBL" id="QUTE01000635">
    <property type="protein sequence ID" value="RHZ41592.1"/>
    <property type="molecule type" value="Genomic_DNA"/>
</dbReference>
<dbReference type="GO" id="GO:0042162">
    <property type="term" value="F:telomeric DNA binding"/>
    <property type="evidence" value="ECO:0007669"/>
    <property type="project" value="TreeGrafter"/>
</dbReference>
<sequence>MLLGRVVTSNATLSRNSWPGLYLSDGDVTLPLVLLRPNITWLHQLVCITSWKCIQTRSMAYLEVDSIHRLVTVPIPILPAYMTWQSLLASCYPTHNRPTYAGPYPVQRALSKRTTSKSWSSKKSKSFVVAGRVAAISPVSTQLDSQYFFVEIEAASDPTTGPASPLVRQFISVLMAGHTATFHSFLWPGLEIVLTDLVKVFAKECNMYMLHTTTSAASSYSSPHTPPHDAHTTLHHASVAPTSHLPPLHIFRALPRYDRQSLSSSLHYTGQVTRRVCDDSFELNHSVVVLFAHFPLPNRCAGLRVGATVTIFQGHRLGPSLIGLCSRSSVVLDEFASAPTPMHLHPRSSRVQELAFHQVPLTTVAYLLELSQDMLARFSRYGATGAASNNRDPNGRHSPAWDVFQDATVRKQTLLRQLASSAGVVWRPRPTLGHSFLCHSATTCFSGAGTNSIYINANLNILWHGHILYLMTWRLDSNEERMGRAISLQALVDRMVARLTSDSLDDDNLVQQVVYPSSDEPQPSILLVGCIEGSIATNDLCLVDRTASIPLALVTPGTVQIASVPSVILYHILAYDVVVTRVPLPESTDDHRRQLGQFTSTAAPSTSTHATHVHIRCHALRPVASSSPPSDAVAVTASSTHRRRLLVLRMDILPHPQEKRRPTHVLVHGVLVPSPSQPSTASDWCMAQVLVPWSAWAWHVHWASVWDICFKVVPHRIEFTPPLTSAYAFEYHLAKFKQEQYKRGHGNEVDWNDLHTRPKVTEALVQYRISADNDTTFVWVATLYEDGSLHHHPHNAIWTSMATHYETMHPPSSLHVIPLQNPSERPLATHVPPQPHPSALEDRLVSTYGIVTDLAIVPAHEYHHIRSKASSTASRDEMILQVTMQDLNAPDVVVVGLWLNSTRCCQAGWPSGLALGVHLVLHRVKVKVRKRGFKLDMVQVHTTAVTIRCDNAITYSRSSCRSTSWNRSLVRSGFDALTESAAEQTTPDTMMIHMYQYLTIDRRIHRFMAAVCHVSYAILKCICKHCHGRLTREIISSSGNQAMPMRHAAYNVCSRAPTPMVNLLLRCIVDDGSAQVELHCEGEVAWNLLQMPQRTVFETLAMEQAGELTYYASNDVAEGTREALWRKAVLDALSYLGQVSLCARRFFAKATNEATAAQGPPMSVLRCGDFSVRTPVQPMVHMEATSVDVILAKHGLAPEVFASAIERHADDDDIRLALAQCRNMHGGGNSGGNGLQRSYSGASLSATPTQSTQAATGSGLGNTHPSTAPASSTTDTVPYPDPTMRRTAMQALYVRYKQLHGTKIDDTTLQRMAARTEHQIATTSTNREEYMIKSQNEMARIDMSQRMNNTPPHSDAAATANNSHPSAANKAGVPPPTASAGLAPTNAMANSFAQQQQHMLQRQLSQNNVPFFHDNGTSMQQAALQQQQQMMANTGGNPFQHAAAPGNLSYQEFCQRMQFQPMDKLVEIMWNQRLMIFQLQQENGAVKKQCATYQQVIMSMSSMHNHGGYNGGLMQPQHAASFFGQPSIPSQPPMKSFGGGATPSTGGYTPQQQQQHMDPTGGGQLSRQSSMTNVATAFGTPQQQQQVSTPQSVYGTAATPQPSAATVTTSTTTPTTTTATTVGVGGAPSMTPATAAVYWAKVQDLKAKYFEQLKKAYQILCMAAQSGSRQTSKAESMKQNIHYAMVSVQGPPQPLPPTSSDTAGVGGPVTSSSVDRPLPPSPLSNDPAKKENQSHLSNTMDEFDDFQGLDDLDDDKLDDDDGDDTMGDHPSGAAAVALDVAAEGVPPQDSAVPADVGDDAAADATDDMVVSTSPTPTTASTTSSISNTSSTAATSDLNDDSASSKRPHSEI</sequence>
<evidence type="ECO:0000313" key="13">
    <source>
        <dbReference type="Proteomes" id="UP000266196"/>
    </source>
</evidence>
<gene>
    <name evidence="11" type="ORF">DYB31_000012</name>
    <name evidence="10" type="ORF">DYB36_000151</name>
</gene>
<feature type="compositionally biased region" description="Acidic residues" evidence="9">
    <location>
        <begin position="1741"/>
        <end position="1765"/>
    </location>
</feature>
<dbReference type="Proteomes" id="UP000266196">
    <property type="component" value="Unassembled WGS sequence"/>
</dbReference>